<evidence type="ECO:0000259" key="2">
    <source>
        <dbReference type="Pfam" id="PF03732"/>
    </source>
</evidence>
<dbReference type="GeneID" id="106753058"/>
<reference evidence="4" key="2">
    <citation type="submission" date="2025-08" db="UniProtKB">
        <authorList>
            <consortium name="RefSeq"/>
        </authorList>
    </citation>
    <scope>IDENTIFICATION</scope>
    <source>
        <tissue evidence="4">Leaf</tissue>
    </source>
</reference>
<keyword evidence="3" id="KW-1185">Reference proteome</keyword>
<dbReference type="KEGG" id="vra:106753058"/>
<dbReference type="AlphaFoldDB" id="A0A1S3T998"/>
<name>A0A1S3T998_VIGRR</name>
<organism evidence="3 4">
    <name type="scientific">Vigna radiata var. radiata</name>
    <name type="common">Mung bean</name>
    <name type="synonym">Phaseolus aureus</name>
    <dbReference type="NCBI Taxonomy" id="3916"/>
    <lineage>
        <taxon>Eukaryota</taxon>
        <taxon>Viridiplantae</taxon>
        <taxon>Streptophyta</taxon>
        <taxon>Embryophyta</taxon>
        <taxon>Tracheophyta</taxon>
        <taxon>Spermatophyta</taxon>
        <taxon>Magnoliopsida</taxon>
        <taxon>eudicotyledons</taxon>
        <taxon>Gunneridae</taxon>
        <taxon>Pentapetalae</taxon>
        <taxon>rosids</taxon>
        <taxon>fabids</taxon>
        <taxon>Fabales</taxon>
        <taxon>Fabaceae</taxon>
        <taxon>Papilionoideae</taxon>
        <taxon>50 kb inversion clade</taxon>
        <taxon>NPAAA clade</taxon>
        <taxon>indigoferoid/millettioid clade</taxon>
        <taxon>Phaseoleae</taxon>
        <taxon>Vigna</taxon>
    </lineage>
</organism>
<sequence length="261" mass="30266">MYDRTTDPDAHIKAFTNAMAFRTGYDVIWCRAFSLSLEGEALEWFNSFPNNSIENFEGIGCKFKKQFAACNTQDITVVDLMNLKQEKEESLKAFMDRYQKTIRWVKGLTLELALQYVLPALRPRSFKDNIRRCPPKTMEELRERVVDEIRVENMKQGDKKAASKAKGEKGDGRKYENQTGRLKTVGTREMPRPPRFQQYTPLNAPREKNFQEALNAELIPPPKRCPTPHGADLNKHCLYHKNMGHSTEECVTFRDKIEELI</sequence>
<evidence type="ECO:0000256" key="1">
    <source>
        <dbReference type="SAM" id="MobiDB-lite"/>
    </source>
</evidence>
<dbReference type="InterPro" id="IPR005162">
    <property type="entry name" value="Retrotrans_gag_dom"/>
</dbReference>
<evidence type="ECO:0000313" key="4">
    <source>
        <dbReference type="RefSeq" id="XP_014490333.1"/>
    </source>
</evidence>
<dbReference type="PANTHER" id="PTHR33223">
    <property type="entry name" value="CCHC-TYPE DOMAIN-CONTAINING PROTEIN"/>
    <property type="match status" value="1"/>
</dbReference>
<dbReference type="RefSeq" id="XP_014490333.1">
    <property type="nucleotide sequence ID" value="XM_014634847.1"/>
</dbReference>
<evidence type="ECO:0000313" key="3">
    <source>
        <dbReference type="Proteomes" id="UP000087766"/>
    </source>
</evidence>
<dbReference type="Proteomes" id="UP000087766">
    <property type="component" value="Chromosome 2"/>
</dbReference>
<protein>
    <submittedName>
        <fullName evidence="4">Uncharacterized protein LOC106753058</fullName>
    </submittedName>
</protein>
<gene>
    <name evidence="4" type="primary">LOC106753058</name>
</gene>
<proteinExistence type="predicted"/>
<feature type="domain" description="Retrotransposon gag" evidence="2">
    <location>
        <begin position="32"/>
        <end position="106"/>
    </location>
</feature>
<dbReference type="OrthoDB" id="1740536at2759"/>
<dbReference type="Pfam" id="PF03732">
    <property type="entry name" value="Retrotrans_gag"/>
    <property type="match status" value="1"/>
</dbReference>
<reference evidence="3" key="1">
    <citation type="journal article" date="2014" name="Nat. Commun.">
        <title>Genome sequence of mungbean and insights into evolution within Vigna species.</title>
        <authorList>
            <person name="Kang Y.J."/>
            <person name="Kim S.K."/>
            <person name="Kim M.Y."/>
            <person name="Lestari P."/>
            <person name="Kim K.H."/>
            <person name="Ha B.K."/>
            <person name="Jun T.H."/>
            <person name="Hwang W.J."/>
            <person name="Lee T."/>
            <person name="Lee J."/>
            <person name="Shim S."/>
            <person name="Yoon M.Y."/>
            <person name="Jang Y.E."/>
            <person name="Han K.S."/>
            <person name="Taeprayoon P."/>
            <person name="Yoon N."/>
            <person name="Somta P."/>
            <person name="Tanya P."/>
            <person name="Kim K.S."/>
            <person name="Gwag J.G."/>
            <person name="Moon J.K."/>
            <person name="Lee Y.H."/>
            <person name="Park B.S."/>
            <person name="Bombarely A."/>
            <person name="Doyle J.J."/>
            <person name="Jackson S.A."/>
            <person name="Schafleitner R."/>
            <person name="Srinives P."/>
            <person name="Varshney R.K."/>
            <person name="Lee S.H."/>
        </authorList>
    </citation>
    <scope>NUCLEOTIDE SEQUENCE [LARGE SCALE GENOMIC DNA]</scope>
    <source>
        <strain evidence="3">cv. VC1973A</strain>
    </source>
</reference>
<dbReference type="PANTHER" id="PTHR33223:SF10">
    <property type="entry name" value="AMINOTRANSFERASE-LIKE PLANT MOBILE DOMAIN-CONTAINING PROTEIN"/>
    <property type="match status" value="1"/>
</dbReference>
<feature type="region of interest" description="Disordered" evidence="1">
    <location>
        <begin position="154"/>
        <end position="176"/>
    </location>
</feature>
<accession>A0A1S3T998</accession>